<dbReference type="PANTHER" id="PTHR42693">
    <property type="entry name" value="ARYLSULFATASE FAMILY MEMBER"/>
    <property type="match status" value="1"/>
</dbReference>
<dbReference type="AlphaFoldDB" id="A0A9E7D6Z9"/>
<dbReference type="SUPFAM" id="SSF53649">
    <property type="entry name" value="Alkaline phosphatase-like"/>
    <property type="match status" value="1"/>
</dbReference>
<evidence type="ECO:0000256" key="2">
    <source>
        <dbReference type="SAM" id="MobiDB-lite"/>
    </source>
</evidence>
<evidence type="ECO:0000256" key="1">
    <source>
        <dbReference type="ARBA" id="ARBA00008779"/>
    </source>
</evidence>
<feature type="compositionally biased region" description="Basic residues" evidence="2">
    <location>
        <begin position="454"/>
        <end position="464"/>
    </location>
</feature>
<evidence type="ECO:0000259" key="3">
    <source>
        <dbReference type="Pfam" id="PF00884"/>
    </source>
</evidence>
<dbReference type="PANTHER" id="PTHR42693:SF33">
    <property type="entry name" value="ARYLSULFATASE"/>
    <property type="match status" value="1"/>
</dbReference>
<dbReference type="EMBL" id="CP083239">
    <property type="protein sequence ID" value="UOK71391.1"/>
    <property type="molecule type" value="Genomic_DNA"/>
</dbReference>
<dbReference type="Gene3D" id="3.40.720.10">
    <property type="entry name" value="Alkaline Phosphatase, subunit A"/>
    <property type="match status" value="1"/>
</dbReference>
<dbReference type="Proteomes" id="UP000831684">
    <property type="component" value="Chromosome"/>
</dbReference>
<dbReference type="Pfam" id="PF00884">
    <property type="entry name" value="Sulfatase"/>
    <property type="match status" value="1"/>
</dbReference>
<dbReference type="InterPro" id="IPR017850">
    <property type="entry name" value="Alkaline_phosphatase_core_sf"/>
</dbReference>
<dbReference type="RefSeq" id="WP_244378481.1">
    <property type="nucleotide sequence ID" value="NZ_CP083239.1"/>
</dbReference>
<organism evidence="4 5">
    <name type="scientific">Ancylobacter polymorphus</name>
    <dbReference type="NCBI Taxonomy" id="223390"/>
    <lineage>
        <taxon>Bacteria</taxon>
        <taxon>Pseudomonadati</taxon>
        <taxon>Pseudomonadota</taxon>
        <taxon>Alphaproteobacteria</taxon>
        <taxon>Hyphomicrobiales</taxon>
        <taxon>Xanthobacteraceae</taxon>
        <taxon>Ancylobacter</taxon>
    </lineage>
</organism>
<comment type="similarity">
    <text evidence="1">Belongs to the sulfatase family.</text>
</comment>
<gene>
    <name evidence="4" type="ORF">K9D25_01270</name>
</gene>
<evidence type="ECO:0000313" key="4">
    <source>
        <dbReference type="EMBL" id="UOK71391.1"/>
    </source>
</evidence>
<accession>A0A9E7D6Z9</accession>
<name>A0A9E7D6Z9_9HYPH</name>
<evidence type="ECO:0000313" key="5">
    <source>
        <dbReference type="Proteomes" id="UP000831684"/>
    </source>
</evidence>
<keyword evidence="4" id="KW-0378">Hydrolase</keyword>
<reference evidence="4" key="1">
    <citation type="submission" date="2021-09" db="EMBL/GenBank/DDBJ databases">
        <title>Network and meta-omics reveal the key degrader and cooperation patterns in an efficient 1,4-dioxane-degrading microbial community.</title>
        <authorList>
            <person name="Dai C."/>
        </authorList>
    </citation>
    <scope>NUCLEOTIDE SEQUENCE</scope>
    <source>
        <strain evidence="4">ZM13</strain>
    </source>
</reference>
<proteinExistence type="inferred from homology"/>
<dbReference type="InterPro" id="IPR000917">
    <property type="entry name" value="Sulfatase_N"/>
</dbReference>
<sequence>MSPSRTVPTRPKNLFVFHLESTSWQTFNAFPEAFAHLRALMGEARTYQRHYSSATSTQMVMSAFLHGNDFEMDGAAGLSRPVGNNPSLFTQLAARGYETSFLCASAYPRLPILHLLNASLPEAWKTNDFATLLQAFEQRTATGPFAIYVWCQLPHIEADLALASHARHLDELFEGSCAATDTLLGAMLEILRRAGALEHTTTLVYGDHGDDHGTHGFKSGLLHAVEPYPALIHTPLVIRDERLPIGSDGRLVSTVDLASTCLDLLGVEGDWPFPHSGRSLLAEGARTVAFAQNLTASQADMDSCDVKKGFAALDHSHALLVTERGLQLFNHRLDPGGHHNLLHHFDRDTGGHLVPVDLPRPQHQHFRTQRHLWRSGALQEDVVRLRDALQAHVAAKNAHARERQADASTLLDLAAFDRLDRTGREAFLGCAPPGPSVGRLPPARPSSPAAPASARKRPRWKKWLPRMFQPRPKRSGGRS</sequence>
<dbReference type="GO" id="GO:0004065">
    <property type="term" value="F:arylsulfatase activity"/>
    <property type="evidence" value="ECO:0007669"/>
    <property type="project" value="TreeGrafter"/>
</dbReference>
<feature type="region of interest" description="Disordered" evidence="2">
    <location>
        <begin position="430"/>
        <end position="479"/>
    </location>
</feature>
<feature type="domain" description="Sulfatase N-terminal" evidence="3">
    <location>
        <begin position="13"/>
        <end position="267"/>
    </location>
</feature>
<dbReference type="KEGG" id="apol:K9D25_01270"/>
<protein>
    <submittedName>
        <fullName evidence="4">Sulfatase-like hydrolase/transferase</fullName>
    </submittedName>
</protein>
<dbReference type="InterPro" id="IPR050738">
    <property type="entry name" value="Sulfatase"/>
</dbReference>